<reference evidence="2 3" key="1">
    <citation type="submission" date="2015-12" db="EMBL/GenBank/DDBJ databases">
        <authorList>
            <person name="Shamseldin A."/>
            <person name="Moawad H."/>
            <person name="Abd El-Rahim W.M."/>
            <person name="Sadowsky M.J."/>
        </authorList>
    </citation>
    <scope>NUCLEOTIDE SEQUENCE [LARGE SCALE GENOMIC DNA]</scope>
    <source>
        <strain evidence="2 3">Ar51</strain>
    </source>
</reference>
<protein>
    <submittedName>
        <fullName evidence="2">Uncharacterized protein</fullName>
    </submittedName>
</protein>
<dbReference type="Gene3D" id="3.20.20.80">
    <property type="entry name" value="Glycosidases"/>
    <property type="match status" value="1"/>
</dbReference>
<organism evidence="2">
    <name type="scientific">Pseudarthrobacter sulfonivorans</name>
    <dbReference type="NCBI Taxonomy" id="121292"/>
    <lineage>
        <taxon>Bacteria</taxon>
        <taxon>Bacillati</taxon>
        <taxon>Actinomycetota</taxon>
        <taxon>Actinomycetes</taxon>
        <taxon>Micrococcales</taxon>
        <taxon>Micrococcaceae</taxon>
        <taxon>Pseudarthrobacter</taxon>
    </lineage>
</organism>
<feature type="chain" id="PRO_5006843554" evidence="1">
    <location>
        <begin position="35"/>
        <end position="277"/>
    </location>
</feature>
<dbReference type="KEGG" id="psul:AU252_11725"/>
<evidence type="ECO:0000313" key="3">
    <source>
        <dbReference type="Proteomes" id="UP000065151"/>
    </source>
</evidence>
<feature type="signal peptide" evidence="1">
    <location>
        <begin position="1"/>
        <end position="34"/>
    </location>
</feature>
<dbReference type="GO" id="GO:0007165">
    <property type="term" value="P:signal transduction"/>
    <property type="evidence" value="ECO:0007669"/>
    <property type="project" value="TreeGrafter"/>
</dbReference>
<name>A0A0U3Q951_9MICC</name>
<accession>A0A0U3Q951</accession>
<dbReference type="EMBL" id="CP013747">
    <property type="protein sequence ID" value="ALV41738.1"/>
    <property type="molecule type" value="Genomic_DNA"/>
</dbReference>
<dbReference type="Proteomes" id="UP000065151">
    <property type="component" value="Chromosome"/>
</dbReference>
<dbReference type="AlphaFoldDB" id="A0A0U3Q951"/>
<gene>
    <name evidence="2" type="ORF">AU252_11725</name>
</gene>
<dbReference type="PANTHER" id="PTHR23208:SF36">
    <property type="entry name" value="LYSOZYME-RELATED"/>
    <property type="match status" value="1"/>
</dbReference>
<dbReference type="SUPFAM" id="SSF51445">
    <property type="entry name" value="(Trans)glycosidases"/>
    <property type="match status" value="1"/>
</dbReference>
<keyword evidence="1" id="KW-0732">Signal</keyword>
<evidence type="ECO:0000313" key="2">
    <source>
        <dbReference type="EMBL" id="ALV41738.1"/>
    </source>
</evidence>
<sequence length="277" mass="29073">MYGNAATASRALACAILCLLMALCGIIVAPVSVAAPSPGEGAELALGNDVSWPQCNKALPAASAFGIVGVNNGLANTTNPCLAELLRWAEAITVNPTDQPSVALYVNTANPELTGSWWPTSNSYPESQAASNPYGTCEDKDVGTACAYMYGYAKAYDDAYIRGISSPSDYLWWLDVETGNSWSPDKNANRAVLEGMTDFFHSIGADVGIYSSAYQWGQIVGTVSTSSSLYALPSWLAGARTAFGATANCSNAPLTPGGTVILTQFVSRGFDYDHSCI</sequence>
<dbReference type="InterPro" id="IPR051595">
    <property type="entry name" value="GH25_Enzymes"/>
</dbReference>
<evidence type="ECO:0000256" key="1">
    <source>
        <dbReference type="SAM" id="SignalP"/>
    </source>
</evidence>
<dbReference type="PANTHER" id="PTHR23208">
    <property type="entry name" value="LYSOZYME PROTEIN"/>
    <property type="match status" value="1"/>
</dbReference>
<proteinExistence type="predicted"/>
<dbReference type="InterPro" id="IPR017853">
    <property type="entry name" value="GH"/>
</dbReference>